<keyword evidence="2" id="KW-1185">Reference proteome</keyword>
<evidence type="ECO:0000313" key="1">
    <source>
        <dbReference type="EMBL" id="MPC22929.1"/>
    </source>
</evidence>
<accession>A0A5B7DPC6</accession>
<gene>
    <name evidence="1" type="ORF">E2C01_015958</name>
</gene>
<dbReference type="Proteomes" id="UP000324222">
    <property type="component" value="Unassembled WGS sequence"/>
</dbReference>
<comment type="caution">
    <text evidence="1">The sequence shown here is derived from an EMBL/GenBank/DDBJ whole genome shotgun (WGS) entry which is preliminary data.</text>
</comment>
<evidence type="ECO:0000313" key="2">
    <source>
        <dbReference type="Proteomes" id="UP000324222"/>
    </source>
</evidence>
<sequence length="111" mass="12489">MPCKAASSPSPKKHNFLPFKDKLELIRNLKAPPYHTSRQAFKYTSASGGQHAHHSLTLFKTITASAAARLLSLNLPPKRPAMLPSITKKTRKSLTLEVKLDIIHRHERQEN</sequence>
<dbReference type="EMBL" id="VSRR010001144">
    <property type="protein sequence ID" value="MPC22929.1"/>
    <property type="molecule type" value="Genomic_DNA"/>
</dbReference>
<organism evidence="1 2">
    <name type="scientific">Portunus trituberculatus</name>
    <name type="common">Swimming crab</name>
    <name type="synonym">Neptunus trituberculatus</name>
    <dbReference type="NCBI Taxonomy" id="210409"/>
    <lineage>
        <taxon>Eukaryota</taxon>
        <taxon>Metazoa</taxon>
        <taxon>Ecdysozoa</taxon>
        <taxon>Arthropoda</taxon>
        <taxon>Crustacea</taxon>
        <taxon>Multicrustacea</taxon>
        <taxon>Malacostraca</taxon>
        <taxon>Eumalacostraca</taxon>
        <taxon>Eucarida</taxon>
        <taxon>Decapoda</taxon>
        <taxon>Pleocyemata</taxon>
        <taxon>Brachyura</taxon>
        <taxon>Eubrachyura</taxon>
        <taxon>Portunoidea</taxon>
        <taxon>Portunidae</taxon>
        <taxon>Portuninae</taxon>
        <taxon>Portunus</taxon>
    </lineage>
</organism>
<reference evidence="1 2" key="1">
    <citation type="submission" date="2019-05" db="EMBL/GenBank/DDBJ databases">
        <title>Another draft genome of Portunus trituberculatus and its Hox gene families provides insights of decapod evolution.</title>
        <authorList>
            <person name="Jeong J.-H."/>
            <person name="Song I."/>
            <person name="Kim S."/>
            <person name="Choi T."/>
            <person name="Kim D."/>
            <person name="Ryu S."/>
            <person name="Kim W."/>
        </authorList>
    </citation>
    <scope>NUCLEOTIDE SEQUENCE [LARGE SCALE GENOMIC DNA]</scope>
    <source>
        <tissue evidence="1">Muscle</tissue>
    </source>
</reference>
<protein>
    <submittedName>
        <fullName evidence="1">Uncharacterized protein</fullName>
    </submittedName>
</protein>
<proteinExistence type="predicted"/>
<name>A0A5B7DPC6_PORTR</name>
<dbReference type="AlphaFoldDB" id="A0A5B7DPC6"/>